<evidence type="ECO:0000313" key="5">
    <source>
        <dbReference type="Proteomes" id="UP000070700"/>
    </source>
</evidence>
<sequence>MPLRQMGRNGPLVPALGFGLMNLSHLVYGAVPSDEERFKILDYAVEHGATFWDTSDLYGDGEELLGKWFKRTGKRDQIFLANKFGFVKGSKTLAVNTSGAYCKEACAESLKQLGIESIDLYYVHNANPETPIEEAMRALSELKADGKIKYIGLSAITSATLRRAYKIAPVTAVQPEYSPFTREIEGPAGTNLLDTCRDLGIAVVCAAPLGRGLLTTTFSKGEAVGDSSDARPKRMPRFLESNREHNLNIVTHFKALADKKGCTISQLALAWRLKQGDDIFPIPGTKQLKNLKENLETLDINLTDEEEAEIRAFVESSEMAGGLAPPQYEAYLLRDTKEEAA</sequence>
<dbReference type="GeneID" id="28831206"/>
<evidence type="ECO:0000256" key="2">
    <source>
        <dbReference type="SAM" id="SignalP"/>
    </source>
</evidence>
<dbReference type="EMBL" id="KQ947428">
    <property type="protein sequence ID" value="KUJ10883.1"/>
    <property type="molecule type" value="Genomic_DNA"/>
</dbReference>
<organism evidence="4 5">
    <name type="scientific">Mollisia scopiformis</name>
    <name type="common">Conifer needle endophyte fungus</name>
    <name type="synonym">Phialocephala scopiformis</name>
    <dbReference type="NCBI Taxonomy" id="149040"/>
    <lineage>
        <taxon>Eukaryota</taxon>
        <taxon>Fungi</taxon>
        <taxon>Dikarya</taxon>
        <taxon>Ascomycota</taxon>
        <taxon>Pezizomycotina</taxon>
        <taxon>Leotiomycetes</taxon>
        <taxon>Helotiales</taxon>
        <taxon>Mollisiaceae</taxon>
        <taxon>Mollisia</taxon>
    </lineage>
</organism>
<dbReference type="PRINTS" id="PR00069">
    <property type="entry name" value="ALDKETRDTASE"/>
</dbReference>
<dbReference type="Pfam" id="PF00248">
    <property type="entry name" value="Aldo_ket_red"/>
    <property type="match status" value="1"/>
</dbReference>
<proteinExistence type="predicted"/>
<feature type="chain" id="PRO_5008267403" evidence="2">
    <location>
        <begin position="30"/>
        <end position="341"/>
    </location>
</feature>
<dbReference type="InterPro" id="IPR023210">
    <property type="entry name" value="NADP_OxRdtase_dom"/>
</dbReference>
<dbReference type="InterPro" id="IPR050791">
    <property type="entry name" value="Aldo-Keto_reductase"/>
</dbReference>
<dbReference type="InterPro" id="IPR020471">
    <property type="entry name" value="AKR"/>
</dbReference>
<dbReference type="OrthoDB" id="37537at2759"/>
<evidence type="ECO:0000259" key="3">
    <source>
        <dbReference type="Pfam" id="PF00248"/>
    </source>
</evidence>
<feature type="signal peptide" evidence="2">
    <location>
        <begin position="1"/>
        <end position="29"/>
    </location>
</feature>
<keyword evidence="2" id="KW-0732">Signal</keyword>
<dbReference type="SUPFAM" id="SSF51430">
    <property type="entry name" value="NAD(P)-linked oxidoreductase"/>
    <property type="match status" value="1"/>
</dbReference>
<dbReference type="RefSeq" id="XP_018065238.1">
    <property type="nucleotide sequence ID" value="XM_018221480.1"/>
</dbReference>
<dbReference type="AlphaFoldDB" id="A0A194WSE1"/>
<dbReference type="Proteomes" id="UP000070700">
    <property type="component" value="Unassembled WGS sequence"/>
</dbReference>
<name>A0A194WSE1_MOLSC</name>
<keyword evidence="5" id="KW-1185">Reference proteome</keyword>
<dbReference type="GO" id="GO:0016491">
    <property type="term" value="F:oxidoreductase activity"/>
    <property type="evidence" value="ECO:0007669"/>
    <property type="project" value="UniProtKB-KW"/>
</dbReference>
<keyword evidence="1" id="KW-0560">Oxidoreductase</keyword>
<dbReference type="PANTHER" id="PTHR43625">
    <property type="entry name" value="AFLATOXIN B1 ALDEHYDE REDUCTASE"/>
    <property type="match status" value="1"/>
</dbReference>
<dbReference type="Gene3D" id="3.20.20.100">
    <property type="entry name" value="NADP-dependent oxidoreductase domain"/>
    <property type="match status" value="1"/>
</dbReference>
<dbReference type="KEGG" id="psco:LY89DRAFT_759809"/>
<feature type="domain" description="NADP-dependent oxidoreductase" evidence="3">
    <location>
        <begin position="16"/>
        <end position="314"/>
    </location>
</feature>
<gene>
    <name evidence="4" type="ORF">LY89DRAFT_759809</name>
</gene>
<accession>A0A194WSE1</accession>
<protein>
    <submittedName>
        <fullName evidence="4">Putative aldo-keto reductase</fullName>
    </submittedName>
</protein>
<dbReference type="GO" id="GO:0005737">
    <property type="term" value="C:cytoplasm"/>
    <property type="evidence" value="ECO:0007669"/>
    <property type="project" value="TreeGrafter"/>
</dbReference>
<reference evidence="4 5" key="1">
    <citation type="submission" date="2015-10" db="EMBL/GenBank/DDBJ databases">
        <title>Full genome of DAOMC 229536 Phialocephala scopiformis, a fungal endophyte of spruce producing the potent anti-insectan compound rugulosin.</title>
        <authorList>
            <consortium name="DOE Joint Genome Institute"/>
            <person name="Walker A.K."/>
            <person name="Frasz S.L."/>
            <person name="Seifert K.A."/>
            <person name="Miller J.D."/>
            <person name="Mondo S.J."/>
            <person name="Labutti K."/>
            <person name="Lipzen A."/>
            <person name="Dockter R."/>
            <person name="Kennedy M."/>
            <person name="Grigoriev I.V."/>
            <person name="Spatafora J.W."/>
        </authorList>
    </citation>
    <scope>NUCLEOTIDE SEQUENCE [LARGE SCALE GENOMIC DNA]</scope>
    <source>
        <strain evidence="4 5">CBS 120377</strain>
    </source>
</reference>
<evidence type="ECO:0000313" key="4">
    <source>
        <dbReference type="EMBL" id="KUJ10883.1"/>
    </source>
</evidence>
<dbReference type="PANTHER" id="PTHR43625:SF40">
    <property type="entry name" value="ALDO-KETO REDUCTASE YAKC [NADP(+)]"/>
    <property type="match status" value="1"/>
</dbReference>
<evidence type="ECO:0000256" key="1">
    <source>
        <dbReference type="ARBA" id="ARBA00023002"/>
    </source>
</evidence>
<dbReference type="InterPro" id="IPR036812">
    <property type="entry name" value="NAD(P)_OxRdtase_dom_sf"/>
</dbReference>
<dbReference type="InParanoid" id="A0A194WSE1"/>